<dbReference type="EMBL" id="AUXX01000027">
    <property type="protein sequence ID" value="KZN64442.1"/>
    <property type="molecule type" value="Genomic_DNA"/>
</dbReference>
<comment type="caution">
    <text evidence="1">The sequence shown here is derived from an EMBL/GenBank/DDBJ whole genome shotgun (WGS) entry which is preliminary data.</text>
</comment>
<dbReference type="AlphaFoldDB" id="A0A162BMU4"/>
<name>A0A162BMU4_9GAMM</name>
<evidence type="ECO:0000313" key="2">
    <source>
        <dbReference type="Proteomes" id="UP000076661"/>
    </source>
</evidence>
<accession>A0A162BMU4</accession>
<reference evidence="1 2" key="1">
    <citation type="submission" date="2013-07" db="EMBL/GenBank/DDBJ databases">
        <title>Comparative Genomic and Metabolomic Analysis of Twelve Strains of Pseudoalteromonas luteoviolacea.</title>
        <authorList>
            <person name="Vynne N.G."/>
            <person name="Mansson M."/>
            <person name="Gram L."/>
        </authorList>
    </citation>
    <scope>NUCLEOTIDE SEQUENCE [LARGE SCALE GENOMIC DNA]</scope>
    <source>
        <strain evidence="1 2">S4060-1</strain>
    </source>
</reference>
<sequence>MSSVEFWESKSLEQMTTAEWESICDGCAKCCLHSFIDSDEEDDFESTDFLREGEELLYTNVICQYSDINTGGCTRYSERQTLVPSCVQLTKENLKDIFFMPKSCSYRRLYEGRGLASWHPLRHQGSKNVMHDAGISIKDKVILETQVNLEENFEDHIVEWPEHDQN</sequence>
<evidence type="ECO:0000313" key="1">
    <source>
        <dbReference type="EMBL" id="KZN64442.1"/>
    </source>
</evidence>
<dbReference type="Pfam" id="PF03692">
    <property type="entry name" value="CxxCxxCC"/>
    <property type="match status" value="1"/>
</dbReference>
<gene>
    <name evidence="1" type="ORF">N478_22360</name>
</gene>
<dbReference type="PANTHER" id="PTHR37421:SF1">
    <property type="entry name" value="UPF0260 PROTEIN YCGN"/>
    <property type="match status" value="1"/>
</dbReference>
<dbReference type="RefSeq" id="WP_063381804.1">
    <property type="nucleotide sequence ID" value="NZ_AUXX01000027.1"/>
</dbReference>
<dbReference type="NCBIfam" id="NF003505">
    <property type="entry name" value="PRK05170.2-3"/>
    <property type="match status" value="1"/>
</dbReference>
<dbReference type="PATRIC" id="fig|1365257.3.peg.3289"/>
<dbReference type="InterPro" id="IPR008228">
    <property type="entry name" value="UCP006173"/>
</dbReference>
<dbReference type="PIRSF" id="PIRSF006173">
    <property type="entry name" value="UCP006173"/>
    <property type="match status" value="1"/>
</dbReference>
<proteinExistence type="predicted"/>
<protein>
    <submittedName>
        <fullName evidence="1">Uncharacterized protein</fullName>
    </submittedName>
</protein>
<organism evidence="1 2">
    <name type="scientific">Pseudoalteromonas luteoviolacea S4060-1</name>
    <dbReference type="NCBI Taxonomy" id="1365257"/>
    <lineage>
        <taxon>Bacteria</taxon>
        <taxon>Pseudomonadati</taxon>
        <taxon>Pseudomonadota</taxon>
        <taxon>Gammaproteobacteria</taxon>
        <taxon>Alteromonadales</taxon>
        <taxon>Pseudoalteromonadaceae</taxon>
        <taxon>Pseudoalteromonas</taxon>
    </lineage>
</organism>
<dbReference type="PANTHER" id="PTHR37421">
    <property type="entry name" value="UPF0260 PROTEIN YCGN"/>
    <property type="match status" value="1"/>
</dbReference>
<dbReference type="Proteomes" id="UP000076661">
    <property type="component" value="Unassembled WGS sequence"/>
</dbReference>
<dbReference type="InterPro" id="IPR005358">
    <property type="entry name" value="Puta_zinc/iron-chelating_dom"/>
</dbReference>